<protein>
    <submittedName>
        <fullName evidence="1">Uncharacterized protein</fullName>
    </submittedName>
</protein>
<reference evidence="1 2" key="1">
    <citation type="journal article" date="2011" name="PLoS ONE">
        <title>The entomopathogenic bacterial endosymbionts xenorhabdus and photorhabdus: convergent lifestyles from divergent genomes.</title>
        <authorList>
            <person name="Chaston J.M."/>
            <person name="Suen G."/>
            <person name="Tucker S.L."/>
            <person name="Andersen A.W."/>
            <person name="Bhasin A."/>
            <person name="Bode E."/>
            <person name="Bode H.B."/>
            <person name="Brachmann A.O."/>
            <person name="Cowles C.E."/>
            <person name="Cowles K.N."/>
            <person name="Darby C."/>
            <person name="de Leon L."/>
            <person name="Drace K."/>
            <person name="Du Z."/>
            <person name="Givaudan A."/>
            <person name="Herbert Tran E.E."/>
            <person name="Jewell K.A."/>
            <person name="Knack J.J."/>
            <person name="Krasomil-Osterfeld K.C."/>
            <person name="Kukor R."/>
            <person name="Lanois A."/>
            <person name="Latreille P."/>
            <person name="Leimgruber N.K."/>
            <person name="Lipke C.M."/>
            <person name="Liu R."/>
            <person name="Lu X."/>
            <person name="Martens E.C."/>
            <person name="Marri P.R."/>
            <person name="Medigue C."/>
            <person name="Menard M.L."/>
            <person name="Miller N.M."/>
            <person name="Morales-Soto N."/>
            <person name="Norton S."/>
            <person name="Ogier J.C."/>
            <person name="Orchard S.S."/>
            <person name="Park D."/>
            <person name="Park Y."/>
            <person name="Qurollo B.A."/>
            <person name="Sugar D.R."/>
            <person name="Richards G.R."/>
            <person name="Rouy Z."/>
            <person name="Slominski B."/>
            <person name="Slominski K."/>
            <person name="Snyder H."/>
            <person name="Tjaden B.C."/>
            <person name="van der Hoeven R."/>
            <person name="Welch R.D."/>
            <person name="Wheeler C."/>
            <person name="Xiang B."/>
            <person name="Barbazuk B."/>
            <person name="Gaudriault S."/>
            <person name="Goodner B."/>
            <person name="Slater S.C."/>
            <person name="Forst S."/>
            <person name="Goldman B.S."/>
            <person name="Goodrich-Blair H."/>
        </authorList>
    </citation>
    <scope>NUCLEOTIDE SEQUENCE [LARGE SCALE GENOMIC DNA]</scope>
    <source>
        <strain evidence="2">ATCC 19061 / DSM 3370 / CCUG 14189 / LMG 1036 / NCIMB 9965 / AN6</strain>
    </source>
</reference>
<name>D3VLE7_XENNA</name>
<evidence type="ECO:0000313" key="1">
    <source>
        <dbReference type="EMBL" id="CBJ91273.1"/>
    </source>
</evidence>
<dbReference type="GeneID" id="24902017"/>
<dbReference type="EMBL" id="FN667742">
    <property type="protein sequence ID" value="CBJ91273.1"/>
    <property type="molecule type" value="Genomic_DNA"/>
</dbReference>
<sequence>MEHLKLQDGGLGEVYLCMIRRGLPLTIMMYTSHLFESYQASFPCNRVTDSGYSGEDLISNLLGFYQAVNNIDYSLQLGIVSKEDALKRWDYYGAIGKYKNKIFRPLLFPDPVKYPNNARPYYIPLPSFLNTISPINDIKTNHDIIHIDDQTGINFDVEYAGITIE</sequence>
<evidence type="ECO:0000313" key="2">
    <source>
        <dbReference type="Proteomes" id="UP000008075"/>
    </source>
</evidence>
<proteinExistence type="predicted"/>
<keyword evidence="2" id="KW-1185">Reference proteome</keyword>
<dbReference type="RefSeq" id="WP_013184908.1">
    <property type="nucleotide sequence ID" value="NC_014228.1"/>
</dbReference>
<dbReference type="Proteomes" id="UP000008075">
    <property type="component" value="Chromosome"/>
</dbReference>
<dbReference type="KEGG" id="xne:XNC1_3221"/>
<dbReference type="AlphaFoldDB" id="D3VLE7"/>
<gene>
    <name evidence="1" type="ordered locus">XNC1_3221</name>
</gene>
<accession>D3VLE7</accession>
<dbReference type="eggNOG" id="ENOG502Z85Q">
    <property type="taxonomic scope" value="Bacteria"/>
</dbReference>
<dbReference type="HOGENOM" id="CLU_138615_0_0_6"/>
<organism evidence="1 2">
    <name type="scientific">Xenorhabdus nematophila (strain ATCC 19061 / DSM 3370 / CCUG 14189 / LMG 1036 / NCIMB 9965 / AN6)</name>
    <dbReference type="NCBI Taxonomy" id="406817"/>
    <lineage>
        <taxon>Bacteria</taxon>
        <taxon>Pseudomonadati</taxon>
        <taxon>Pseudomonadota</taxon>
        <taxon>Gammaproteobacteria</taxon>
        <taxon>Enterobacterales</taxon>
        <taxon>Morganellaceae</taxon>
        <taxon>Xenorhabdus</taxon>
    </lineage>
</organism>